<keyword evidence="1" id="KW-1133">Transmembrane helix</keyword>
<evidence type="ECO:0000313" key="2">
    <source>
        <dbReference type="EMBL" id="KAG5378585.1"/>
    </source>
</evidence>
<dbReference type="Proteomes" id="UP000823674">
    <property type="component" value="Chromosome A07"/>
</dbReference>
<evidence type="ECO:0000313" key="3">
    <source>
        <dbReference type="Proteomes" id="UP000823674"/>
    </source>
</evidence>
<keyword evidence="1" id="KW-0472">Membrane</keyword>
<proteinExistence type="predicted"/>
<keyword evidence="1" id="KW-0812">Transmembrane</keyword>
<protein>
    <submittedName>
        <fullName evidence="2">Uncharacterized protein</fullName>
    </submittedName>
</protein>
<accession>A0ABQ7KW26</accession>
<keyword evidence="3" id="KW-1185">Reference proteome</keyword>
<organism evidence="2 3">
    <name type="scientific">Brassica rapa subsp. trilocularis</name>
    <dbReference type="NCBI Taxonomy" id="1813537"/>
    <lineage>
        <taxon>Eukaryota</taxon>
        <taxon>Viridiplantae</taxon>
        <taxon>Streptophyta</taxon>
        <taxon>Embryophyta</taxon>
        <taxon>Tracheophyta</taxon>
        <taxon>Spermatophyta</taxon>
        <taxon>Magnoliopsida</taxon>
        <taxon>eudicotyledons</taxon>
        <taxon>Gunneridae</taxon>
        <taxon>Pentapetalae</taxon>
        <taxon>rosids</taxon>
        <taxon>malvids</taxon>
        <taxon>Brassicales</taxon>
        <taxon>Brassicaceae</taxon>
        <taxon>Brassiceae</taxon>
        <taxon>Brassica</taxon>
    </lineage>
</organism>
<reference evidence="2 3" key="1">
    <citation type="submission" date="2021-03" db="EMBL/GenBank/DDBJ databases">
        <authorList>
            <person name="King G.J."/>
            <person name="Bancroft I."/>
            <person name="Baten A."/>
            <person name="Bloomfield J."/>
            <person name="Borpatragohain P."/>
            <person name="He Z."/>
            <person name="Irish N."/>
            <person name="Irwin J."/>
            <person name="Liu K."/>
            <person name="Mauleon R.P."/>
            <person name="Moore J."/>
            <person name="Morris R."/>
            <person name="Ostergaard L."/>
            <person name="Wang B."/>
            <person name="Wells R."/>
        </authorList>
    </citation>
    <scope>NUCLEOTIDE SEQUENCE [LARGE SCALE GENOMIC DNA]</scope>
    <source>
        <strain evidence="2">R-o-18</strain>
        <tissue evidence="2">Leaf</tissue>
    </source>
</reference>
<evidence type="ECO:0000256" key="1">
    <source>
        <dbReference type="SAM" id="Phobius"/>
    </source>
</evidence>
<comment type="caution">
    <text evidence="2">The sequence shown here is derived from an EMBL/GenBank/DDBJ whole genome shotgun (WGS) entry which is preliminary data.</text>
</comment>
<gene>
    <name evidence="2" type="primary">A07g504150.1_BraROA</name>
    <name evidence="2" type="ORF">IGI04_026427</name>
</gene>
<feature type="transmembrane region" description="Helical" evidence="1">
    <location>
        <begin position="56"/>
        <end position="77"/>
    </location>
</feature>
<dbReference type="EMBL" id="JADBGQ010000009">
    <property type="protein sequence ID" value="KAG5378585.1"/>
    <property type="molecule type" value="Genomic_DNA"/>
</dbReference>
<name>A0ABQ7KW26_BRACM</name>
<sequence>MMFLLLLLKVVQLRLLRMELRQNLGFIAAEYETILGTLSLENVVNFDYHSLLHSRILLWSGSRNVALEIISFGLIMYRVIILGKRKMCTHTKHSKMVVELYINLLICDSKHGT</sequence>